<feature type="domain" description="SMC hinge" evidence="14">
    <location>
        <begin position="767"/>
        <end position="880"/>
    </location>
</feature>
<keyword evidence="16" id="KW-1185">Reference proteome</keyword>
<gene>
    <name evidence="15" type="ORF">ASPBRDRAFT_123816</name>
</gene>
<reference evidence="16" key="1">
    <citation type="journal article" date="2017" name="Genome Biol.">
        <title>Comparative genomics reveals high biological diversity and specific adaptations in the industrially and medically important fungal genus Aspergillus.</title>
        <authorList>
            <person name="de Vries R.P."/>
            <person name="Riley R."/>
            <person name="Wiebenga A."/>
            <person name="Aguilar-Osorio G."/>
            <person name="Amillis S."/>
            <person name="Uchima C.A."/>
            <person name="Anderluh G."/>
            <person name="Asadollahi M."/>
            <person name="Askin M."/>
            <person name="Barry K."/>
            <person name="Battaglia E."/>
            <person name="Bayram O."/>
            <person name="Benocci T."/>
            <person name="Braus-Stromeyer S.A."/>
            <person name="Caldana C."/>
            <person name="Canovas D."/>
            <person name="Cerqueira G.C."/>
            <person name="Chen F."/>
            <person name="Chen W."/>
            <person name="Choi C."/>
            <person name="Clum A."/>
            <person name="Dos Santos R.A."/>
            <person name="Damasio A.R."/>
            <person name="Diallinas G."/>
            <person name="Emri T."/>
            <person name="Fekete E."/>
            <person name="Flipphi M."/>
            <person name="Freyberg S."/>
            <person name="Gallo A."/>
            <person name="Gournas C."/>
            <person name="Habgood R."/>
            <person name="Hainaut M."/>
            <person name="Harispe M.L."/>
            <person name="Henrissat B."/>
            <person name="Hilden K.S."/>
            <person name="Hope R."/>
            <person name="Hossain A."/>
            <person name="Karabika E."/>
            <person name="Karaffa L."/>
            <person name="Karanyi Z."/>
            <person name="Krasevec N."/>
            <person name="Kuo A."/>
            <person name="Kusch H."/>
            <person name="LaButti K."/>
            <person name="Lagendijk E.L."/>
            <person name="Lapidus A."/>
            <person name="Levasseur A."/>
            <person name="Lindquist E."/>
            <person name="Lipzen A."/>
            <person name="Logrieco A.F."/>
            <person name="MacCabe A."/>
            <person name="Maekelae M.R."/>
            <person name="Malavazi I."/>
            <person name="Melin P."/>
            <person name="Meyer V."/>
            <person name="Mielnichuk N."/>
            <person name="Miskei M."/>
            <person name="Molnar A.P."/>
            <person name="Mule G."/>
            <person name="Ngan C.Y."/>
            <person name="Orejas M."/>
            <person name="Orosz E."/>
            <person name="Ouedraogo J.P."/>
            <person name="Overkamp K.M."/>
            <person name="Park H.-S."/>
            <person name="Perrone G."/>
            <person name="Piumi F."/>
            <person name="Punt P.J."/>
            <person name="Ram A.F."/>
            <person name="Ramon A."/>
            <person name="Rauscher S."/>
            <person name="Record E."/>
            <person name="Riano-Pachon D.M."/>
            <person name="Robert V."/>
            <person name="Roehrig J."/>
            <person name="Ruller R."/>
            <person name="Salamov A."/>
            <person name="Salih N.S."/>
            <person name="Samson R.A."/>
            <person name="Sandor E."/>
            <person name="Sanguinetti M."/>
            <person name="Schuetze T."/>
            <person name="Sepcic K."/>
            <person name="Shelest E."/>
            <person name="Sherlock G."/>
            <person name="Sophianopoulou V."/>
            <person name="Squina F.M."/>
            <person name="Sun H."/>
            <person name="Susca A."/>
            <person name="Todd R.B."/>
            <person name="Tsang A."/>
            <person name="Unkles S.E."/>
            <person name="van de Wiele N."/>
            <person name="van Rossen-Uffink D."/>
            <person name="Oliveira J.V."/>
            <person name="Vesth T.C."/>
            <person name="Visser J."/>
            <person name="Yu J.-H."/>
            <person name="Zhou M."/>
            <person name="Andersen M.R."/>
            <person name="Archer D.B."/>
            <person name="Baker S.E."/>
            <person name="Benoit I."/>
            <person name="Brakhage A.A."/>
            <person name="Braus G.H."/>
            <person name="Fischer R."/>
            <person name="Frisvad J.C."/>
            <person name="Goldman G.H."/>
            <person name="Houbraken J."/>
            <person name="Oakley B."/>
            <person name="Pocsi I."/>
            <person name="Scazzocchio C."/>
            <person name="Seiboth B."/>
            <person name="vanKuyk P.A."/>
            <person name="Wortman J."/>
            <person name="Dyer P.S."/>
            <person name="Grigoriev I.V."/>
        </authorList>
    </citation>
    <scope>NUCLEOTIDE SEQUENCE [LARGE SCALE GENOMIC DNA]</scope>
    <source>
        <strain evidence="16">CBS 101740 / IMI 381727 / IBT 21946</strain>
    </source>
</reference>
<evidence type="ECO:0000313" key="16">
    <source>
        <dbReference type="Proteomes" id="UP000184499"/>
    </source>
</evidence>
<sequence>MSSIARSRPTRRSAAARRSYAIEETSEEEDPGNVTPTASQHDEDDDDSGEATPVPKKPRIEKRSSRRRATAEQTTPKATRTTRRSRRSATAELSEASQLTDTNDNEGESVASVEEPETASQVTASVKKVSSMAHPRKSRVPRTPNPEMSLLPTPEPSVSPPPSQPQSQRGSVPPLADITESAVNQTPAKSESEEKPQIAMINPNATVLEKPMDIMMKSRLLGPSVPEEPSEPKSRLIITTLILMNFKSYAGKQIVGPFHASFSSVVGPNGSGKSNVIDALLFVFGFRASKMRQGKVSALIHNSANFPNLPYCEVEVHFQEVLDLPTGGHEVVPDSQLIISRKAFRNNSSKYYMNSKETNFTAVTTLLRDRGIDLDHKRFLILQGEVESIAQMKAKAANEHEDGLLEYLEDIIGTSKYKTPIDEAAAELETLNDVCMEKNNRVQHVEKEKNALEDKKDKALAFIRDENELAQKQSALYQIYINECGDNIRVTEEAILQMQELLNLELEKHEGNESGIKELEKAYKRGMREYETMEKEMQALAKEMAKYDKESVKFEEKKKFLVGKQKKLEKAMQSTRLAASECESMVQKHADDIEKKTKETTQLEKEMQVEEEELSSIRESLKGKTQGLSDQITAKQKSLEPWDEKINKKLSAVAVAQSQLDIIRERSNAGAVLLEEAQAKVASIEEGLATKEAELEERKEQKSTLEEEVEKLKHDLKKYAHREPEVRAHVSSARQKADEARASLASTQNRGSVLSGLMRLKESGRIEGFHGRLGNLGTIDEKYDVAISTACPALDNMVVDTVEVGQQCIDYLRKNNLGRANFILLDRLPRRDLSSIATPEKVPRLFDLVKPKDSKFAPAFYSVMQNTLVAKDLEQANRIAYGARRWRVVTLDGQLIDMSGTMSGGGTRVARGGMSSKQVAETSREQVAQLEGDLEEMERKFQRFLEKQRQMEAAIRERSEEIPRAETKIQKIMIEIESANRSLADAQRRVKELSAEHKPSKTDANQAAALEKQIAALEEEIEDLREQKGGIEEEIQTLQNKIMEVGGVRLRGQKAKVDGLKEQISLLAEEISNAEVGKSKNEKAIVKHQNARADAEKELEHVTEELEKLNEDVANQANDASGWKQKVEEAEEALEEKKEELGKVKSELDEKVAELNESRATEIEMRNKLEENQKALSENEKRGRYWQEKLSKLALQNVSDLGEEQEATELQMFTQDELMEMNKESLKAAIAALEEKSQNASVDLSVIEEYRRRTAEHEARSADLTTALASRDSAKARLDGLRSARLNGFMEGFGIISLRLKEMYQMITMGGNAELELVDSLDPFSEGILFSVMPPKKSWKNIGNLSGGEKTLSSLALVFALHHYKPTPLYVMDEIDAALDFRNVSIVASYIKERTKNAQFIVISLRNNMFELASRLVGVYKVNHMTKSVTIENKDYITGR</sequence>
<comment type="subcellular location">
    <subcellularLocation>
        <location evidence="1 11">Nucleus</location>
    </subcellularLocation>
</comment>
<dbReference type="InterPro" id="IPR027417">
    <property type="entry name" value="P-loop_NTPase"/>
</dbReference>
<keyword evidence="5" id="KW-0498">Mitosis</keyword>
<evidence type="ECO:0000256" key="10">
    <source>
        <dbReference type="ARBA" id="ARBA00023306"/>
    </source>
</evidence>
<dbReference type="FunFam" id="3.30.70.1620:FF:000003">
    <property type="entry name" value="Structural maintenance of chromosomes 4"/>
    <property type="match status" value="1"/>
</dbReference>
<evidence type="ECO:0000256" key="9">
    <source>
        <dbReference type="ARBA" id="ARBA00023242"/>
    </source>
</evidence>
<feature type="compositionally biased region" description="Low complexity" evidence="13">
    <location>
        <begin position="165"/>
        <end position="174"/>
    </location>
</feature>
<dbReference type="Gene3D" id="3.30.70.1620">
    <property type="match status" value="1"/>
</dbReference>
<dbReference type="OrthoDB" id="5575062at2759"/>
<feature type="coiled-coil region" evidence="12">
    <location>
        <begin position="421"/>
        <end position="455"/>
    </location>
</feature>
<dbReference type="STRING" id="767769.A0A1L9UM84"/>
<dbReference type="PANTHER" id="PTHR18937">
    <property type="entry name" value="STRUCTURAL MAINTENANCE OF CHROMOSOMES SMC FAMILY MEMBER"/>
    <property type="match status" value="1"/>
</dbReference>
<evidence type="ECO:0000313" key="15">
    <source>
        <dbReference type="EMBL" id="OJJ72731.1"/>
    </source>
</evidence>
<evidence type="ECO:0000256" key="8">
    <source>
        <dbReference type="ARBA" id="ARBA00023067"/>
    </source>
</evidence>
<evidence type="ECO:0000256" key="12">
    <source>
        <dbReference type="SAM" id="Coils"/>
    </source>
</evidence>
<dbReference type="FunFam" id="3.40.50.300:FF:000481">
    <property type="entry name" value="Structural maintenance of chromosomes 4"/>
    <property type="match status" value="1"/>
</dbReference>
<dbReference type="InterPro" id="IPR024704">
    <property type="entry name" value="SMC"/>
</dbReference>
<feature type="region of interest" description="Disordered" evidence="13">
    <location>
        <begin position="1"/>
        <end position="174"/>
    </location>
</feature>
<keyword evidence="4" id="KW-0547">Nucleotide-binding</keyword>
<feature type="compositionally biased region" description="Pro residues" evidence="13">
    <location>
        <begin position="153"/>
        <end position="164"/>
    </location>
</feature>
<dbReference type="Proteomes" id="UP000184499">
    <property type="component" value="Unassembled WGS sequence"/>
</dbReference>
<feature type="coiled-coil region" evidence="12">
    <location>
        <begin position="920"/>
        <end position="1172"/>
    </location>
</feature>
<evidence type="ECO:0000256" key="3">
    <source>
        <dbReference type="ARBA" id="ARBA00022618"/>
    </source>
</evidence>
<evidence type="ECO:0000259" key="14">
    <source>
        <dbReference type="SMART" id="SM00968"/>
    </source>
</evidence>
<feature type="compositionally biased region" description="Low complexity" evidence="13">
    <location>
        <begin position="88"/>
        <end position="97"/>
    </location>
</feature>
<dbReference type="SUPFAM" id="SSF75553">
    <property type="entry name" value="Smc hinge domain"/>
    <property type="match status" value="1"/>
</dbReference>
<dbReference type="RefSeq" id="XP_067479979.1">
    <property type="nucleotide sequence ID" value="XM_067617636.1"/>
</dbReference>
<evidence type="ECO:0000256" key="5">
    <source>
        <dbReference type="ARBA" id="ARBA00022776"/>
    </source>
</evidence>
<dbReference type="Pfam" id="PF02463">
    <property type="entry name" value="SMC_N"/>
    <property type="match status" value="1"/>
</dbReference>
<dbReference type="Pfam" id="PF06470">
    <property type="entry name" value="SMC_hinge"/>
    <property type="match status" value="1"/>
</dbReference>
<keyword evidence="7 12" id="KW-0175">Coiled coil</keyword>
<protein>
    <recommendedName>
        <fullName evidence="11">Structural maintenance of chromosomes protein</fullName>
    </recommendedName>
</protein>
<keyword evidence="3" id="KW-0132">Cell division</keyword>
<dbReference type="PANTHER" id="PTHR18937:SF172">
    <property type="entry name" value="STRUCTURAL MAINTENANCE OF CHROMOSOMES PROTEIN"/>
    <property type="match status" value="1"/>
</dbReference>
<proteinExistence type="inferred from homology"/>
<keyword evidence="10" id="KW-0131">Cell cycle</keyword>
<dbReference type="GO" id="GO:0051301">
    <property type="term" value="P:cell division"/>
    <property type="evidence" value="ECO:0007669"/>
    <property type="project" value="UniProtKB-KW"/>
</dbReference>
<dbReference type="Gene3D" id="1.10.287.1490">
    <property type="match status" value="1"/>
</dbReference>
<dbReference type="EMBL" id="KV878683">
    <property type="protein sequence ID" value="OJJ72731.1"/>
    <property type="molecule type" value="Genomic_DNA"/>
</dbReference>
<keyword evidence="9 11" id="KW-0539">Nucleus</keyword>
<dbReference type="VEuPathDB" id="FungiDB:ASPBRDRAFT_123816"/>
<keyword evidence="8" id="KW-0226">DNA condensation</keyword>
<keyword evidence="6" id="KW-0067">ATP-binding</keyword>
<evidence type="ECO:0000256" key="4">
    <source>
        <dbReference type="ARBA" id="ARBA00022741"/>
    </source>
</evidence>
<dbReference type="PIRSF" id="PIRSF005719">
    <property type="entry name" value="SMC"/>
    <property type="match status" value="1"/>
</dbReference>
<dbReference type="GeneID" id="93570124"/>
<dbReference type="SUPFAM" id="SSF52540">
    <property type="entry name" value="P-loop containing nucleoside triphosphate hydrolases"/>
    <property type="match status" value="1"/>
</dbReference>
<dbReference type="SMART" id="SM00968">
    <property type="entry name" value="SMC_hinge"/>
    <property type="match status" value="1"/>
</dbReference>
<feature type="compositionally biased region" description="Basic residues" evidence="13">
    <location>
        <begin position="56"/>
        <end position="68"/>
    </location>
</feature>
<dbReference type="Gene3D" id="3.40.50.300">
    <property type="entry name" value="P-loop containing nucleotide triphosphate hydrolases"/>
    <property type="match status" value="2"/>
</dbReference>
<evidence type="ECO:0000256" key="2">
    <source>
        <dbReference type="ARBA" id="ARBA00006005"/>
    </source>
</evidence>
<dbReference type="Gene3D" id="1.20.1060.20">
    <property type="match status" value="1"/>
</dbReference>
<feature type="coiled-coil region" evidence="12">
    <location>
        <begin position="1216"/>
        <end position="1243"/>
    </location>
</feature>
<dbReference type="InterPro" id="IPR010935">
    <property type="entry name" value="SMC_hinge"/>
</dbReference>
<dbReference type="GO" id="GO:0000796">
    <property type="term" value="C:condensin complex"/>
    <property type="evidence" value="ECO:0007669"/>
    <property type="project" value="TreeGrafter"/>
</dbReference>
<evidence type="ECO:0000256" key="1">
    <source>
        <dbReference type="ARBA" id="ARBA00004123"/>
    </source>
</evidence>
<accession>A0A1L9UM84</accession>
<dbReference type="InterPro" id="IPR003395">
    <property type="entry name" value="RecF/RecN/SMC_N"/>
</dbReference>
<dbReference type="GO" id="GO:0005524">
    <property type="term" value="F:ATP binding"/>
    <property type="evidence" value="ECO:0007669"/>
    <property type="project" value="UniProtKB-KW"/>
</dbReference>
<name>A0A1L9UM84_ASPBC</name>
<feature type="coiled-coil region" evidence="12">
    <location>
        <begin position="586"/>
        <end position="620"/>
    </location>
</feature>
<organism evidence="15 16">
    <name type="scientific">Aspergillus brasiliensis (strain CBS 101740 / IMI 381727 / IBT 21946)</name>
    <dbReference type="NCBI Taxonomy" id="767769"/>
    <lineage>
        <taxon>Eukaryota</taxon>
        <taxon>Fungi</taxon>
        <taxon>Dikarya</taxon>
        <taxon>Ascomycota</taxon>
        <taxon>Pezizomycotina</taxon>
        <taxon>Eurotiomycetes</taxon>
        <taxon>Eurotiomycetidae</taxon>
        <taxon>Eurotiales</taxon>
        <taxon>Aspergillaceae</taxon>
        <taxon>Aspergillus</taxon>
        <taxon>Aspergillus subgen. Circumdati</taxon>
    </lineage>
</organism>
<evidence type="ECO:0000256" key="7">
    <source>
        <dbReference type="ARBA" id="ARBA00023054"/>
    </source>
</evidence>
<comment type="similarity">
    <text evidence="2">Belongs to the SMC family. SMC4 subfamily.</text>
</comment>
<evidence type="ECO:0000256" key="6">
    <source>
        <dbReference type="ARBA" id="ARBA00022840"/>
    </source>
</evidence>
<dbReference type="GO" id="GO:0005634">
    <property type="term" value="C:nucleus"/>
    <property type="evidence" value="ECO:0007669"/>
    <property type="project" value="UniProtKB-SubCell"/>
</dbReference>
<evidence type="ECO:0000256" key="11">
    <source>
        <dbReference type="PIRNR" id="PIRNR005719"/>
    </source>
</evidence>
<feature type="region of interest" description="Disordered" evidence="13">
    <location>
        <begin position="724"/>
        <end position="746"/>
    </location>
</feature>
<evidence type="ECO:0000256" key="13">
    <source>
        <dbReference type="SAM" id="MobiDB-lite"/>
    </source>
</evidence>
<feature type="coiled-coil region" evidence="12">
    <location>
        <begin position="516"/>
        <end position="557"/>
    </location>
</feature>
<dbReference type="GO" id="GO:0007076">
    <property type="term" value="P:mitotic chromosome condensation"/>
    <property type="evidence" value="ECO:0007669"/>
    <property type="project" value="UniProtKB-ARBA"/>
</dbReference>
<dbReference type="FunFam" id="3.40.50.300:FF:000585">
    <property type="entry name" value="Structural maintenance of chromosomes 4"/>
    <property type="match status" value="1"/>
</dbReference>
<dbReference type="InterPro" id="IPR036277">
    <property type="entry name" value="SMC_hinge_sf"/>
</dbReference>
<dbReference type="OMA" id="CPALDNM"/>